<keyword evidence="3" id="KW-1003">Cell membrane</keyword>
<dbReference type="Pfam" id="PF01554">
    <property type="entry name" value="MatE"/>
    <property type="match status" value="2"/>
</dbReference>
<comment type="subcellular location">
    <subcellularLocation>
        <location evidence="1">Cell inner membrane</location>
        <topology evidence="1">Multi-pass membrane protein</topology>
    </subcellularLocation>
</comment>
<feature type="transmembrane region" description="Helical" evidence="8">
    <location>
        <begin position="12"/>
        <end position="33"/>
    </location>
</feature>
<dbReference type="InterPro" id="IPR052031">
    <property type="entry name" value="Membrane_Transporter-Flippase"/>
</dbReference>
<accession>A0A7Z7N3X9</accession>
<dbReference type="InterPro" id="IPR002528">
    <property type="entry name" value="MATE_fam"/>
</dbReference>
<evidence type="ECO:0000256" key="5">
    <source>
        <dbReference type="ARBA" id="ARBA00022989"/>
    </source>
</evidence>
<evidence type="ECO:0000313" key="10">
    <source>
        <dbReference type="Proteomes" id="UP000219522"/>
    </source>
</evidence>
<dbReference type="InterPro" id="IPR048279">
    <property type="entry name" value="MdtK-like"/>
</dbReference>
<dbReference type="AlphaFoldDB" id="A0A7Z7N3X9"/>
<evidence type="ECO:0000256" key="4">
    <source>
        <dbReference type="ARBA" id="ARBA00022692"/>
    </source>
</evidence>
<dbReference type="EMBL" id="OCSU01000002">
    <property type="protein sequence ID" value="SOE80608.1"/>
    <property type="molecule type" value="Genomic_DNA"/>
</dbReference>
<keyword evidence="4 8" id="KW-0812">Transmembrane</keyword>
<evidence type="ECO:0000256" key="8">
    <source>
        <dbReference type="SAM" id="Phobius"/>
    </source>
</evidence>
<evidence type="ECO:0000256" key="3">
    <source>
        <dbReference type="ARBA" id="ARBA00022475"/>
    </source>
</evidence>
<evidence type="ECO:0000256" key="7">
    <source>
        <dbReference type="SAM" id="MobiDB-lite"/>
    </source>
</evidence>
<evidence type="ECO:0000256" key="2">
    <source>
        <dbReference type="ARBA" id="ARBA00022448"/>
    </source>
</evidence>
<gene>
    <name evidence="9" type="ORF">SAMN05446927_3842</name>
</gene>
<dbReference type="GO" id="GO:0005886">
    <property type="term" value="C:plasma membrane"/>
    <property type="evidence" value="ECO:0007669"/>
    <property type="project" value="UniProtKB-SubCell"/>
</dbReference>
<feature type="transmembrane region" description="Helical" evidence="8">
    <location>
        <begin position="188"/>
        <end position="212"/>
    </location>
</feature>
<evidence type="ECO:0000256" key="6">
    <source>
        <dbReference type="ARBA" id="ARBA00023136"/>
    </source>
</evidence>
<dbReference type="PANTHER" id="PTHR43549">
    <property type="entry name" value="MULTIDRUG RESISTANCE PROTEIN YPNP-RELATED"/>
    <property type="match status" value="1"/>
</dbReference>
<organism evidence="9 10">
    <name type="scientific">Caballeronia arationis</name>
    <dbReference type="NCBI Taxonomy" id="1777142"/>
    <lineage>
        <taxon>Bacteria</taxon>
        <taxon>Pseudomonadati</taxon>
        <taxon>Pseudomonadota</taxon>
        <taxon>Betaproteobacteria</taxon>
        <taxon>Burkholderiales</taxon>
        <taxon>Burkholderiaceae</taxon>
        <taxon>Caballeronia</taxon>
    </lineage>
</organism>
<protein>
    <submittedName>
        <fullName evidence="9">Putative efflux protein, MATE family</fullName>
    </submittedName>
</protein>
<dbReference type="GO" id="GO:0042910">
    <property type="term" value="F:xenobiotic transmembrane transporter activity"/>
    <property type="evidence" value="ECO:0007669"/>
    <property type="project" value="InterPro"/>
</dbReference>
<feature type="transmembrane region" description="Helical" evidence="8">
    <location>
        <begin position="90"/>
        <end position="111"/>
    </location>
</feature>
<keyword evidence="5 8" id="KW-1133">Transmembrane helix</keyword>
<feature type="transmembrane region" description="Helical" evidence="8">
    <location>
        <begin position="282"/>
        <end position="302"/>
    </location>
</feature>
<dbReference type="PIRSF" id="PIRSF006603">
    <property type="entry name" value="DinF"/>
    <property type="match status" value="1"/>
</dbReference>
<evidence type="ECO:0000256" key="1">
    <source>
        <dbReference type="ARBA" id="ARBA00004429"/>
    </source>
</evidence>
<feature type="transmembrane region" description="Helical" evidence="8">
    <location>
        <begin position="131"/>
        <end position="150"/>
    </location>
</feature>
<sequence length="472" mass="49194">MNRLLHGPILLTLTRLALPTVAVLLMTTVLGIAETYFVSRLGANAIAAVSMVVPIMLTMTMVANGGIGGGVSSAIARARGAGRYGEAESIAWHAVVIAIIAGGLFSIVVIVAGPTIYRYLGGVGQSLHQAILYSNILFAGAIPYWMLALLQSALRGSGNVKTPALMILVSVVAGLILSPALISGKCGLPALGVAGAGIAQVVCNIGALVAELAYMRSGRATLQLRRYPLNRAHFRAILAVGFPSTANALMTTFSISAVTAAAGAFGLSAIAGYGIASRLDMLLIPVMFGFGTAAIVMVGTNLGAGNVMRARRAAMLNAIFVATMLEGLGLSVSFVPRIWMGFFTQDPAIFEVGASYFRVVGPVYGLIAVVSELYFAGQGAGRVGWPMTAAIARFSFALAASAAVVGPAKLGFVRGRLGAFIRWPCTFRTQAVVGGASKVPREALWRLRSHSRTKNTGASPRRTIARSNQRRL</sequence>
<feature type="transmembrane region" description="Helical" evidence="8">
    <location>
        <begin position="255"/>
        <end position="275"/>
    </location>
</feature>
<feature type="transmembrane region" description="Helical" evidence="8">
    <location>
        <begin position="162"/>
        <end position="182"/>
    </location>
</feature>
<reference evidence="9 10" key="1">
    <citation type="submission" date="2017-09" db="EMBL/GenBank/DDBJ databases">
        <authorList>
            <person name="Varghese N."/>
            <person name="Submissions S."/>
        </authorList>
    </citation>
    <scope>NUCLEOTIDE SEQUENCE [LARGE SCALE GENOMIC DNA]</scope>
    <source>
        <strain evidence="9 10">OK806</strain>
    </source>
</reference>
<evidence type="ECO:0000313" key="9">
    <source>
        <dbReference type="EMBL" id="SOE80608.1"/>
    </source>
</evidence>
<proteinExistence type="predicted"/>
<feature type="transmembrane region" description="Helical" evidence="8">
    <location>
        <begin position="383"/>
        <end position="406"/>
    </location>
</feature>
<keyword evidence="6 8" id="KW-0472">Membrane</keyword>
<feature type="transmembrane region" description="Helical" evidence="8">
    <location>
        <begin position="356"/>
        <end position="377"/>
    </location>
</feature>
<dbReference type="GO" id="GO:0015297">
    <property type="term" value="F:antiporter activity"/>
    <property type="evidence" value="ECO:0007669"/>
    <property type="project" value="InterPro"/>
</dbReference>
<name>A0A7Z7N3X9_9BURK</name>
<dbReference type="NCBIfam" id="TIGR00797">
    <property type="entry name" value="matE"/>
    <property type="match status" value="1"/>
</dbReference>
<dbReference type="PANTHER" id="PTHR43549:SF3">
    <property type="entry name" value="MULTIDRUG RESISTANCE PROTEIN YPNP-RELATED"/>
    <property type="match status" value="1"/>
</dbReference>
<feature type="transmembrane region" description="Helical" evidence="8">
    <location>
        <begin position="232"/>
        <end position="249"/>
    </location>
</feature>
<keyword evidence="10" id="KW-1185">Reference proteome</keyword>
<keyword evidence="2" id="KW-0813">Transport</keyword>
<feature type="transmembrane region" description="Helical" evidence="8">
    <location>
        <begin position="314"/>
        <end position="335"/>
    </location>
</feature>
<feature type="region of interest" description="Disordered" evidence="7">
    <location>
        <begin position="450"/>
        <end position="472"/>
    </location>
</feature>
<feature type="transmembrane region" description="Helical" evidence="8">
    <location>
        <begin position="45"/>
        <end position="69"/>
    </location>
</feature>
<comment type="caution">
    <text evidence="9">The sequence shown here is derived from an EMBL/GenBank/DDBJ whole genome shotgun (WGS) entry which is preliminary data.</text>
</comment>
<dbReference type="Proteomes" id="UP000219522">
    <property type="component" value="Unassembled WGS sequence"/>
</dbReference>